<dbReference type="InterPro" id="IPR002401">
    <property type="entry name" value="Cyt_P450_E_grp-I"/>
</dbReference>
<evidence type="ECO:0000256" key="12">
    <source>
        <dbReference type="ARBA" id="ARBA00023136"/>
    </source>
</evidence>
<keyword evidence="10 13" id="KW-0408">Iron</keyword>
<dbReference type="EMBL" id="CAXLJM020000036">
    <property type="protein sequence ID" value="CAL8105468.1"/>
    <property type="molecule type" value="Genomic_DNA"/>
</dbReference>
<evidence type="ECO:0000256" key="3">
    <source>
        <dbReference type="ARBA" id="ARBA00004586"/>
    </source>
</evidence>
<evidence type="ECO:0000256" key="1">
    <source>
        <dbReference type="ARBA" id="ARBA00001971"/>
    </source>
</evidence>
<keyword evidence="6 13" id="KW-0479">Metal-binding</keyword>
<dbReference type="Pfam" id="PF00067">
    <property type="entry name" value="p450"/>
    <property type="match status" value="1"/>
</dbReference>
<name>A0ABP1QJM3_9HEXA</name>
<dbReference type="PANTHER" id="PTHR24291:SF189">
    <property type="entry name" value="CYTOCHROME P450 4C3-RELATED"/>
    <property type="match status" value="1"/>
</dbReference>
<evidence type="ECO:0000256" key="2">
    <source>
        <dbReference type="ARBA" id="ARBA00004524"/>
    </source>
</evidence>
<gene>
    <name evidence="14" type="ORF">ODALV1_LOCUS12073</name>
</gene>
<dbReference type="InterPro" id="IPR001128">
    <property type="entry name" value="Cyt_P450"/>
</dbReference>
<evidence type="ECO:0000313" key="14">
    <source>
        <dbReference type="EMBL" id="CAL8105468.1"/>
    </source>
</evidence>
<dbReference type="InterPro" id="IPR036396">
    <property type="entry name" value="Cyt_P450_sf"/>
</dbReference>
<dbReference type="SUPFAM" id="SSF48264">
    <property type="entry name" value="Cytochrome P450"/>
    <property type="match status" value="1"/>
</dbReference>
<dbReference type="PANTHER" id="PTHR24291">
    <property type="entry name" value="CYTOCHROME P450 FAMILY 4"/>
    <property type="match status" value="1"/>
</dbReference>
<accession>A0ABP1QJM3</accession>
<dbReference type="PRINTS" id="PR00385">
    <property type="entry name" value="P450"/>
</dbReference>
<dbReference type="Proteomes" id="UP001642540">
    <property type="component" value="Unassembled WGS sequence"/>
</dbReference>
<comment type="similarity">
    <text evidence="4 13">Belongs to the cytochrome P450 family.</text>
</comment>
<dbReference type="Gene3D" id="1.10.630.10">
    <property type="entry name" value="Cytochrome P450"/>
    <property type="match status" value="1"/>
</dbReference>
<evidence type="ECO:0000256" key="4">
    <source>
        <dbReference type="ARBA" id="ARBA00010617"/>
    </source>
</evidence>
<evidence type="ECO:0000256" key="13">
    <source>
        <dbReference type="RuleBase" id="RU000461"/>
    </source>
</evidence>
<evidence type="ECO:0000256" key="9">
    <source>
        <dbReference type="ARBA" id="ARBA00023002"/>
    </source>
</evidence>
<sequence>MFWLALLISGLLSYLFLIKLPRRMSLLKKLARVNGPPSLPLLGNSLDLSVHKRDVLSVIGRFFNAYGPRFKMFVGLQPYVILANAADTEKILSSQSQIEKSSDYDSLQEWLGLGLLTSTGEKWFRRRKQLTPAFHFKILEDFLHVFNEQCSIFTKVLSKHLGEQPFDVFSVITLCTLDIICETAMGKRVSAQQKTDSEYVKAIYRISELVQYRQLRPWLHPELIWKLSPTGKETRESLKILHGFTDLVIKDRKLERIEMKKHTTGVDKSHEGSRKPQAFLDLLLDAQLTDPTLTDEHVREETDTFMFEGHDTTSAAVSWTTFLLALHPEHQQRVQSELDDIFIDNPERKVKMTDLPRMKYLECCIKEGLRLFPSAPFIGRKLRKDVELDDGVILPSGITVWIYFYFLHRDPNIFPDPEKFDPMRFTREENHGRHAFSYLPFSAGPRNCIGQKFAMMEEKVLLATIFRRFSLQAAERLEDVNVLCDVITRPENGLHITLKRRYV</sequence>
<keyword evidence="8" id="KW-0492">Microsome</keyword>
<comment type="cofactor">
    <cofactor evidence="1">
        <name>heme</name>
        <dbReference type="ChEBI" id="CHEBI:30413"/>
    </cofactor>
</comment>
<evidence type="ECO:0000256" key="6">
    <source>
        <dbReference type="ARBA" id="ARBA00022723"/>
    </source>
</evidence>
<evidence type="ECO:0000256" key="11">
    <source>
        <dbReference type="ARBA" id="ARBA00023033"/>
    </source>
</evidence>
<evidence type="ECO:0000256" key="10">
    <source>
        <dbReference type="ARBA" id="ARBA00023004"/>
    </source>
</evidence>
<comment type="caution">
    <text evidence="14">The sequence shown here is derived from an EMBL/GenBank/DDBJ whole genome shotgun (WGS) entry which is preliminary data.</text>
</comment>
<evidence type="ECO:0000256" key="8">
    <source>
        <dbReference type="ARBA" id="ARBA00022848"/>
    </source>
</evidence>
<proteinExistence type="inferred from homology"/>
<evidence type="ECO:0000256" key="7">
    <source>
        <dbReference type="ARBA" id="ARBA00022824"/>
    </source>
</evidence>
<keyword evidence="5 13" id="KW-0349">Heme</keyword>
<evidence type="ECO:0000256" key="5">
    <source>
        <dbReference type="ARBA" id="ARBA00022617"/>
    </source>
</evidence>
<dbReference type="InterPro" id="IPR017972">
    <property type="entry name" value="Cyt_P450_CS"/>
</dbReference>
<keyword evidence="11 13" id="KW-0503">Monooxygenase</keyword>
<keyword evidence="7" id="KW-0256">Endoplasmic reticulum</keyword>
<dbReference type="PROSITE" id="PS00086">
    <property type="entry name" value="CYTOCHROME_P450"/>
    <property type="match status" value="1"/>
</dbReference>
<keyword evidence="12" id="KW-0472">Membrane</keyword>
<keyword evidence="9 13" id="KW-0560">Oxidoreductase</keyword>
<protein>
    <submittedName>
        <fullName evidence="14">Uncharacterized protein</fullName>
    </submittedName>
</protein>
<keyword evidence="15" id="KW-1185">Reference proteome</keyword>
<evidence type="ECO:0000313" key="15">
    <source>
        <dbReference type="Proteomes" id="UP001642540"/>
    </source>
</evidence>
<reference evidence="14 15" key="1">
    <citation type="submission" date="2024-08" db="EMBL/GenBank/DDBJ databases">
        <authorList>
            <person name="Cucini C."/>
            <person name="Frati F."/>
        </authorList>
    </citation>
    <scope>NUCLEOTIDE SEQUENCE [LARGE SCALE GENOMIC DNA]</scope>
</reference>
<organism evidence="14 15">
    <name type="scientific">Orchesella dallaii</name>
    <dbReference type="NCBI Taxonomy" id="48710"/>
    <lineage>
        <taxon>Eukaryota</taxon>
        <taxon>Metazoa</taxon>
        <taxon>Ecdysozoa</taxon>
        <taxon>Arthropoda</taxon>
        <taxon>Hexapoda</taxon>
        <taxon>Collembola</taxon>
        <taxon>Entomobryomorpha</taxon>
        <taxon>Entomobryoidea</taxon>
        <taxon>Orchesellidae</taxon>
        <taxon>Orchesellinae</taxon>
        <taxon>Orchesella</taxon>
    </lineage>
</organism>
<dbReference type="InterPro" id="IPR050196">
    <property type="entry name" value="Cytochrome_P450_Monoox"/>
</dbReference>
<comment type="subcellular location">
    <subcellularLocation>
        <location evidence="3">Endoplasmic reticulum membrane</location>
    </subcellularLocation>
    <subcellularLocation>
        <location evidence="2">Microsome membrane</location>
    </subcellularLocation>
</comment>
<dbReference type="PRINTS" id="PR00463">
    <property type="entry name" value="EP450I"/>
</dbReference>